<proteinExistence type="predicted"/>
<feature type="compositionally biased region" description="Low complexity" evidence="1">
    <location>
        <begin position="1"/>
        <end position="14"/>
    </location>
</feature>
<dbReference type="GO" id="GO:0070187">
    <property type="term" value="C:shelterin complex"/>
    <property type="evidence" value="ECO:0007669"/>
    <property type="project" value="InterPro"/>
</dbReference>
<feature type="compositionally biased region" description="Low complexity" evidence="1">
    <location>
        <begin position="233"/>
        <end position="242"/>
    </location>
</feature>
<name>A0A6A4SE81_SCOMX</name>
<protein>
    <submittedName>
        <fullName evidence="2">Uncharacterized protein</fullName>
    </submittedName>
</protein>
<feature type="region of interest" description="Disordered" evidence="1">
    <location>
        <begin position="61"/>
        <end position="168"/>
    </location>
</feature>
<sequence length="360" mass="39441">MGDSILDSLSLPPSGRAPSDQPTAAQASAVDQPGSGTQTSFITPVFGIISNKDIPIMISGGTRALRGDKPASSQDGTDKHCESSKFTVVKERQTPNGDAVKEGEEEKLEEERVTSKRSRGVKRKQPDERQSEFEEEEDVVRMTRSGKKRMGWGDRRTVESEEDGAETVGNEELRTAVLATCMTQMGVEALQLPENPSLCSIFLSCLSSQPRVLLEKLPVASACAHRTGGGGKSSYRQQQQQNQRKKSPVKAPRRSGTGDQPGKPDSDTSGLDDKENHPVRPSISGLPSQLRSNTETLALTPDSEDYVADSEDEATKNFKGRLFMKRYYKTRHGTFVPTLREYWKPGAARRDVLSAGGKRR</sequence>
<feature type="compositionally biased region" description="Basic residues" evidence="1">
    <location>
        <begin position="243"/>
        <end position="253"/>
    </location>
</feature>
<dbReference type="EMBL" id="VEVO01000016">
    <property type="protein sequence ID" value="KAF0029194.1"/>
    <property type="molecule type" value="Genomic_DNA"/>
</dbReference>
<feature type="compositionally biased region" description="Basic and acidic residues" evidence="1">
    <location>
        <begin position="76"/>
        <end position="114"/>
    </location>
</feature>
<evidence type="ECO:0000313" key="3">
    <source>
        <dbReference type="Proteomes" id="UP000438429"/>
    </source>
</evidence>
<dbReference type="GO" id="GO:0042162">
    <property type="term" value="F:telomeric DNA binding"/>
    <property type="evidence" value="ECO:0007669"/>
    <property type="project" value="TreeGrafter"/>
</dbReference>
<dbReference type="GO" id="GO:0016233">
    <property type="term" value="P:telomere capping"/>
    <property type="evidence" value="ECO:0007669"/>
    <property type="project" value="InterPro"/>
</dbReference>
<feature type="region of interest" description="Disordered" evidence="1">
    <location>
        <begin position="1"/>
        <end position="41"/>
    </location>
</feature>
<dbReference type="AlphaFoldDB" id="A0A6A4SE81"/>
<dbReference type="PANTHER" id="PTHR15512">
    <property type="entry name" value="TERF1-INTERACTING NUCLEAR FACTOR 2"/>
    <property type="match status" value="1"/>
</dbReference>
<dbReference type="PANTHER" id="PTHR15512:SF0">
    <property type="entry name" value="TERF1-INTERACTING NUCLEAR FACTOR 2"/>
    <property type="match status" value="1"/>
</dbReference>
<evidence type="ECO:0000313" key="2">
    <source>
        <dbReference type="EMBL" id="KAF0029194.1"/>
    </source>
</evidence>
<accession>A0A6A4SE81</accession>
<gene>
    <name evidence="2" type="ORF">F2P81_018299</name>
</gene>
<evidence type="ECO:0000256" key="1">
    <source>
        <dbReference type="SAM" id="MobiDB-lite"/>
    </source>
</evidence>
<dbReference type="InterPro" id="IPR039098">
    <property type="entry name" value="TINF2"/>
</dbReference>
<feature type="compositionally biased region" description="Basic and acidic residues" evidence="1">
    <location>
        <begin position="262"/>
        <end position="278"/>
    </location>
</feature>
<dbReference type="GO" id="GO:1904356">
    <property type="term" value="P:regulation of telomere maintenance via telomere lengthening"/>
    <property type="evidence" value="ECO:0007669"/>
    <property type="project" value="TreeGrafter"/>
</dbReference>
<comment type="caution">
    <text evidence="2">The sequence shown here is derived from an EMBL/GenBank/DDBJ whole genome shotgun (WGS) entry which is preliminary data.</text>
</comment>
<organism evidence="2 3">
    <name type="scientific">Scophthalmus maximus</name>
    <name type="common">Turbot</name>
    <name type="synonym">Psetta maxima</name>
    <dbReference type="NCBI Taxonomy" id="52904"/>
    <lineage>
        <taxon>Eukaryota</taxon>
        <taxon>Metazoa</taxon>
        <taxon>Chordata</taxon>
        <taxon>Craniata</taxon>
        <taxon>Vertebrata</taxon>
        <taxon>Euteleostomi</taxon>
        <taxon>Actinopterygii</taxon>
        <taxon>Neopterygii</taxon>
        <taxon>Teleostei</taxon>
        <taxon>Neoteleostei</taxon>
        <taxon>Acanthomorphata</taxon>
        <taxon>Carangaria</taxon>
        <taxon>Pleuronectiformes</taxon>
        <taxon>Pleuronectoidei</taxon>
        <taxon>Scophthalmidae</taxon>
        <taxon>Scophthalmus</taxon>
    </lineage>
</organism>
<feature type="region of interest" description="Disordered" evidence="1">
    <location>
        <begin position="224"/>
        <end position="293"/>
    </location>
</feature>
<reference evidence="2 3" key="1">
    <citation type="submission" date="2019-06" db="EMBL/GenBank/DDBJ databases">
        <title>Draft genomes of female and male turbot (Scophthalmus maximus).</title>
        <authorList>
            <person name="Xu H."/>
            <person name="Xu X.-W."/>
            <person name="Shao C."/>
            <person name="Chen S."/>
        </authorList>
    </citation>
    <scope>NUCLEOTIDE SEQUENCE [LARGE SCALE GENOMIC DNA]</scope>
    <source>
        <strain evidence="2">Ysfricsl-2016a</strain>
        <tissue evidence="2">Blood</tissue>
    </source>
</reference>
<dbReference type="Proteomes" id="UP000438429">
    <property type="component" value="Unassembled WGS sequence"/>
</dbReference>